<evidence type="ECO:0000256" key="1">
    <source>
        <dbReference type="SAM" id="MobiDB-lite"/>
    </source>
</evidence>
<keyword evidence="2" id="KW-0472">Membrane</keyword>
<dbReference type="EMBL" id="JBHRXI010000017">
    <property type="protein sequence ID" value="MFC3615598.1"/>
    <property type="molecule type" value="Genomic_DNA"/>
</dbReference>
<dbReference type="RefSeq" id="WP_386736865.1">
    <property type="nucleotide sequence ID" value="NZ_JBHRXI010000017.1"/>
</dbReference>
<keyword evidence="4" id="KW-1185">Reference proteome</keyword>
<keyword evidence="2" id="KW-1133">Transmembrane helix</keyword>
<feature type="transmembrane region" description="Helical" evidence="2">
    <location>
        <begin position="6"/>
        <end position="24"/>
    </location>
</feature>
<protein>
    <submittedName>
        <fullName evidence="3">Uncharacterized protein</fullName>
    </submittedName>
</protein>
<organism evidence="3 4">
    <name type="scientific">Lutimaribacter marinistellae</name>
    <dbReference type="NCBI Taxonomy" id="1820329"/>
    <lineage>
        <taxon>Bacteria</taxon>
        <taxon>Pseudomonadati</taxon>
        <taxon>Pseudomonadota</taxon>
        <taxon>Alphaproteobacteria</taxon>
        <taxon>Rhodobacterales</taxon>
        <taxon>Roseobacteraceae</taxon>
        <taxon>Lutimaribacter</taxon>
    </lineage>
</organism>
<dbReference type="Proteomes" id="UP001595629">
    <property type="component" value="Unassembled WGS sequence"/>
</dbReference>
<proteinExistence type="predicted"/>
<comment type="caution">
    <text evidence="3">The sequence shown here is derived from an EMBL/GenBank/DDBJ whole genome shotgun (WGS) entry which is preliminary data.</text>
</comment>
<reference evidence="4" key="1">
    <citation type="journal article" date="2019" name="Int. J. Syst. Evol. Microbiol.">
        <title>The Global Catalogue of Microorganisms (GCM) 10K type strain sequencing project: providing services to taxonomists for standard genome sequencing and annotation.</title>
        <authorList>
            <consortium name="The Broad Institute Genomics Platform"/>
            <consortium name="The Broad Institute Genome Sequencing Center for Infectious Disease"/>
            <person name="Wu L."/>
            <person name="Ma J."/>
        </authorList>
    </citation>
    <scope>NUCLEOTIDE SEQUENCE [LARGE SCALE GENOMIC DNA]</scope>
    <source>
        <strain evidence="4">KCTC 42911</strain>
    </source>
</reference>
<feature type="compositionally biased region" description="Basic and acidic residues" evidence="1">
    <location>
        <begin position="57"/>
        <end position="73"/>
    </location>
</feature>
<evidence type="ECO:0000313" key="3">
    <source>
        <dbReference type="EMBL" id="MFC3615598.1"/>
    </source>
</evidence>
<name>A0ABV7TMA9_9RHOB</name>
<feature type="region of interest" description="Disordered" evidence="1">
    <location>
        <begin position="28"/>
        <end position="73"/>
    </location>
</feature>
<evidence type="ECO:0000313" key="4">
    <source>
        <dbReference type="Proteomes" id="UP001595629"/>
    </source>
</evidence>
<sequence length="73" mass="7889">METSSLVIVLFVVTAGAVLIWAIVSKRKTEKRMQDDTAPKSTLAKDGPGPNPVEASRIGDPEWGDRASNRPEP</sequence>
<evidence type="ECO:0000256" key="2">
    <source>
        <dbReference type="SAM" id="Phobius"/>
    </source>
</evidence>
<keyword evidence="2" id="KW-0812">Transmembrane</keyword>
<gene>
    <name evidence="3" type="ORF">ACFORG_17715</name>
</gene>
<accession>A0ABV7TMA9</accession>